<evidence type="ECO:0000256" key="1">
    <source>
        <dbReference type="ARBA" id="ARBA00023016"/>
    </source>
</evidence>
<dbReference type="SUPFAM" id="SSF49764">
    <property type="entry name" value="HSP20-like chaperones"/>
    <property type="match status" value="1"/>
</dbReference>
<dbReference type="KEGG" id="rml:FF011L_04990"/>
<dbReference type="PANTHER" id="PTHR46733:SF4">
    <property type="entry name" value="HEAT SHOCK PROTEIN 21, CHLOROPLASTIC"/>
    <property type="match status" value="1"/>
</dbReference>
<dbReference type="OrthoDB" id="268718at2"/>
<dbReference type="GO" id="GO:0009408">
    <property type="term" value="P:response to heat"/>
    <property type="evidence" value="ECO:0007669"/>
    <property type="project" value="InterPro"/>
</dbReference>
<protein>
    <submittedName>
        <fullName evidence="5">Spore protein SP21</fullName>
    </submittedName>
</protein>
<dbReference type="InterPro" id="IPR008978">
    <property type="entry name" value="HSP20-like_chaperone"/>
</dbReference>
<evidence type="ECO:0000256" key="2">
    <source>
        <dbReference type="PROSITE-ProRule" id="PRU00285"/>
    </source>
</evidence>
<dbReference type="RefSeq" id="WP_145349905.1">
    <property type="nucleotide sequence ID" value="NZ_CP036262.1"/>
</dbReference>
<dbReference type="Gene3D" id="2.60.40.790">
    <property type="match status" value="1"/>
</dbReference>
<dbReference type="InterPro" id="IPR002068">
    <property type="entry name" value="A-crystallin/Hsp20_dom"/>
</dbReference>
<dbReference type="CDD" id="cd06464">
    <property type="entry name" value="ACD_sHsps-like"/>
    <property type="match status" value="1"/>
</dbReference>
<evidence type="ECO:0000313" key="5">
    <source>
        <dbReference type="EMBL" id="QDS91764.1"/>
    </source>
</evidence>
<evidence type="ECO:0000259" key="4">
    <source>
        <dbReference type="PROSITE" id="PS01031"/>
    </source>
</evidence>
<dbReference type="Proteomes" id="UP000320672">
    <property type="component" value="Chromosome"/>
</dbReference>
<dbReference type="PANTHER" id="PTHR46733">
    <property type="entry name" value="26.5 KDA HEAT SHOCK PROTEIN, MITOCHONDRIAL"/>
    <property type="match status" value="1"/>
</dbReference>
<dbReference type="PROSITE" id="PS01031">
    <property type="entry name" value="SHSP"/>
    <property type="match status" value="1"/>
</dbReference>
<dbReference type="EMBL" id="CP036262">
    <property type="protein sequence ID" value="QDS91764.1"/>
    <property type="molecule type" value="Genomic_DNA"/>
</dbReference>
<name>A0A517MA68_9BACT</name>
<gene>
    <name evidence="5" type="primary">hspA_1</name>
    <name evidence="5" type="ORF">FF011L_04990</name>
</gene>
<organism evidence="5 6">
    <name type="scientific">Roseimaritima multifibrata</name>
    <dbReference type="NCBI Taxonomy" id="1930274"/>
    <lineage>
        <taxon>Bacteria</taxon>
        <taxon>Pseudomonadati</taxon>
        <taxon>Planctomycetota</taxon>
        <taxon>Planctomycetia</taxon>
        <taxon>Pirellulales</taxon>
        <taxon>Pirellulaceae</taxon>
        <taxon>Roseimaritima</taxon>
    </lineage>
</organism>
<proteinExistence type="inferred from homology"/>
<evidence type="ECO:0000313" key="6">
    <source>
        <dbReference type="Proteomes" id="UP000320672"/>
    </source>
</evidence>
<feature type="domain" description="SHSP" evidence="4">
    <location>
        <begin position="43"/>
        <end position="156"/>
    </location>
</feature>
<accession>A0A517MA68</accession>
<keyword evidence="1" id="KW-0346">Stress response</keyword>
<dbReference type="Pfam" id="PF00011">
    <property type="entry name" value="HSP20"/>
    <property type="match status" value="1"/>
</dbReference>
<sequence length="156" mass="17709">MFKNLIPWTNQNDTEMMEVDPKTELAQLRANFDRMLNKMWAGDLDDAWNQGWGCDVQDAENEIVVRAEAPGFEPEEIDVRLSAGRLVMQAEHKTEQQTHENGNGHYSSYGKFYRAMSVPAGIEAEKIEAKYKNGVLEVHLPKGEEAKSKRIAVQAK</sequence>
<reference evidence="5 6" key="1">
    <citation type="submission" date="2019-02" db="EMBL/GenBank/DDBJ databases">
        <title>Deep-cultivation of Planctomycetes and their phenomic and genomic characterization uncovers novel biology.</title>
        <authorList>
            <person name="Wiegand S."/>
            <person name="Jogler M."/>
            <person name="Boedeker C."/>
            <person name="Pinto D."/>
            <person name="Vollmers J."/>
            <person name="Rivas-Marin E."/>
            <person name="Kohn T."/>
            <person name="Peeters S.H."/>
            <person name="Heuer A."/>
            <person name="Rast P."/>
            <person name="Oberbeckmann S."/>
            <person name="Bunk B."/>
            <person name="Jeske O."/>
            <person name="Meyerdierks A."/>
            <person name="Storesund J.E."/>
            <person name="Kallscheuer N."/>
            <person name="Luecker S."/>
            <person name="Lage O.M."/>
            <person name="Pohl T."/>
            <person name="Merkel B.J."/>
            <person name="Hornburger P."/>
            <person name="Mueller R.-W."/>
            <person name="Bruemmer F."/>
            <person name="Labrenz M."/>
            <person name="Spormann A.M."/>
            <person name="Op den Camp H."/>
            <person name="Overmann J."/>
            <person name="Amann R."/>
            <person name="Jetten M.S.M."/>
            <person name="Mascher T."/>
            <person name="Medema M.H."/>
            <person name="Devos D.P."/>
            <person name="Kaster A.-K."/>
            <person name="Ovreas L."/>
            <person name="Rohde M."/>
            <person name="Galperin M.Y."/>
            <person name="Jogler C."/>
        </authorList>
    </citation>
    <scope>NUCLEOTIDE SEQUENCE [LARGE SCALE GENOMIC DNA]</scope>
    <source>
        <strain evidence="5 6">FF011L</strain>
    </source>
</reference>
<evidence type="ECO:0000256" key="3">
    <source>
        <dbReference type="RuleBase" id="RU003616"/>
    </source>
</evidence>
<dbReference type="InterPro" id="IPR044587">
    <property type="entry name" value="HSP21-like"/>
</dbReference>
<comment type="similarity">
    <text evidence="2 3">Belongs to the small heat shock protein (HSP20) family.</text>
</comment>
<keyword evidence="6" id="KW-1185">Reference proteome</keyword>
<dbReference type="AlphaFoldDB" id="A0A517MA68"/>